<comment type="caution">
    <text evidence="1">The sequence shown here is derived from an EMBL/GenBank/DDBJ whole genome shotgun (WGS) entry which is preliminary data.</text>
</comment>
<gene>
    <name evidence="1" type="ORF">BDM02DRAFT_3223273</name>
</gene>
<accession>A0ACB6Z1M6</accession>
<name>A0ACB6Z1M6_THEGA</name>
<evidence type="ECO:0000313" key="2">
    <source>
        <dbReference type="Proteomes" id="UP000886501"/>
    </source>
</evidence>
<reference evidence="1" key="2">
    <citation type="journal article" date="2020" name="Nat. Commun.">
        <title>Large-scale genome sequencing of mycorrhizal fungi provides insights into the early evolution of symbiotic traits.</title>
        <authorList>
            <person name="Miyauchi S."/>
            <person name="Kiss E."/>
            <person name="Kuo A."/>
            <person name="Drula E."/>
            <person name="Kohler A."/>
            <person name="Sanchez-Garcia M."/>
            <person name="Morin E."/>
            <person name="Andreopoulos B."/>
            <person name="Barry K.W."/>
            <person name="Bonito G."/>
            <person name="Buee M."/>
            <person name="Carver A."/>
            <person name="Chen C."/>
            <person name="Cichocki N."/>
            <person name="Clum A."/>
            <person name="Culley D."/>
            <person name="Crous P.W."/>
            <person name="Fauchery L."/>
            <person name="Girlanda M."/>
            <person name="Hayes R.D."/>
            <person name="Keri Z."/>
            <person name="LaButti K."/>
            <person name="Lipzen A."/>
            <person name="Lombard V."/>
            <person name="Magnuson J."/>
            <person name="Maillard F."/>
            <person name="Murat C."/>
            <person name="Nolan M."/>
            <person name="Ohm R.A."/>
            <person name="Pangilinan J."/>
            <person name="Pereira M.F."/>
            <person name="Perotto S."/>
            <person name="Peter M."/>
            <person name="Pfister S."/>
            <person name="Riley R."/>
            <person name="Sitrit Y."/>
            <person name="Stielow J.B."/>
            <person name="Szollosi G."/>
            <person name="Zifcakova L."/>
            <person name="Stursova M."/>
            <person name="Spatafora J.W."/>
            <person name="Tedersoo L."/>
            <person name="Vaario L.M."/>
            <person name="Yamada A."/>
            <person name="Yan M."/>
            <person name="Wang P."/>
            <person name="Xu J."/>
            <person name="Bruns T."/>
            <person name="Baldrian P."/>
            <person name="Vilgalys R."/>
            <person name="Dunand C."/>
            <person name="Henrissat B."/>
            <person name="Grigoriev I.V."/>
            <person name="Hibbett D."/>
            <person name="Nagy L.G."/>
            <person name="Martin F.M."/>
        </authorList>
    </citation>
    <scope>NUCLEOTIDE SEQUENCE</scope>
    <source>
        <strain evidence="1">P2</strain>
    </source>
</reference>
<sequence length="449" mass="49729">MPNLDIEAELSVLTLTQDSSIAKEEESKIKRRDTKLNLLILATTFASRPHVTRHHHSHNFFPVVGDPWAEGAWDWTKWMGEDAPYAKQDPKRRPCTYQQAPCRQRLRAFGLSIDPGPQVEIVTSPAQLKSPSLQTQTRFLKSSMSNETVPNEWLGLPASNNLQVKCMARTRIPTPHGPAFLYLYNNNNDNKEHLAVVIDPTQLEGSSQISNAPAIRSMSLDAEWSLNETTTERITLRAYVGKLSPNQHTASVPPSVNSVSTWTHDDVPPPLVWIHSECFTGETIGSIRGIVVYLRQEGRGIGLLSKILIQYITAQQICAYNLQDLGHNTITANILLGHDANERRYDIAGAILRDLGSGEGANGEAIKLLTNNPDKVKALKKEGLKSQAIHQQKHDLVTIVRPGTEDDIAPGLAATHESSRTVHGSDLDKHLRTKVLKMGRLLPLFGYGA</sequence>
<dbReference type="Proteomes" id="UP000886501">
    <property type="component" value="Unassembled WGS sequence"/>
</dbReference>
<protein>
    <submittedName>
        <fullName evidence="1">Uncharacterized protein</fullName>
    </submittedName>
</protein>
<evidence type="ECO:0000313" key="1">
    <source>
        <dbReference type="EMBL" id="KAF9643468.1"/>
    </source>
</evidence>
<proteinExistence type="predicted"/>
<organism evidence="1 2">
    <name type="scientific">Thelephora ganbajun</name>
    <name type="common">Ganba fungus</name>
    <dbReference type="NCBI Taxonomy" id="370292"/>
    <lineage>
        <taxon>Eukaryota</taxon>
        <taxon>Fungi</taxon>
        <taxon>Dikarya</taxon>
        <taxon>Basidiomycota</taxon>
        <taxon>Agaricomycotina</taxon>
        <taxon>Agaricomycetes</taxon>
        <taxon>Thelephorales</taxon>
        <taxon>Thelephoraceae</taxon>
        <taxon>Thelephora</taxon>
    </lineage>
</organism>
<dbReference type="EMBL" id="MU118221">
    <property type="protein sequence ID" value="KAF9643468.1"/>
    <property type="molecule type" value="Genomic_DNA"/>
</dbReference>
<keyword evidence="2" id="KW-1185">Reference proteome</keyword>
<reference evidence="1" key="1">
    <citation type="submission" date="2019-10" db="EMBL/GenBank/DDBJ databases">
        <authorList>
            <consortium name="DOE Joint Genome Institute"/>
            <person name="Kuo A."/>
            <person name="Miyauchi S."/>
            <person name="Kiss E."/>
            <person name="Drula E."/>
            <person name="Kohler A."/>
            <person name="Sanchez-Garcia M."/>
            <person name="Andreopoulos B."/>
            <person name="Barry K.W."/>
            <person name="Bonito G."/>
            <person name="Buee M."/>
            <person name="Carver A."/>
            <person name="Chen C."/>
            <person name="Cichocki N."/>
            <person name="Clum A."/>
            <person name="Culley D."/>
            <person name="Crous P.W."/>
            <person name="Fauchery L."/>
            <person name="Girlanda M."/>
            <person name="Hayes R."/>
            <person name="Keri Z."/>
            <person name="Labutti K."/>
            <person name="Lipzen A."/>
            <person name="Lombard V."/>
            <person name="Magnuson J."/>
            <person name="Maillard F."/>
            <person name="Morin E."/>
            <person name="Murat C."/>
            <person name="Nolan M."/>
            <person name="Ohm R."/>
            <person name="Pangilinan J."/>
            <person name="Pereira M."/>
            <person name="Perotto S."/>
            <person name="Peter M."/>
            <person name="Riley R."/>
            <person name="Sitrit Y."/>
            <person name="Stielow B."/>
            <person name="Szollosi G."/>
            <person name="Zifcakova L."/>
            <person name="Stursova M."/>
            <person name="Spatafora J.W."/>
            <person name="Tedersoo L."/>
            <person name="Vaario L.-M."/>
            <person name="Yamada A."/>
            <person name="Yan M."/>
            <person name="Wang P."/>
            <person name="Xu J."/>
            <person name="Bruns T."/>
            <person name="Baldrian P."/>
            <person name="Vilgalys R."/>
            <person name="Henrissat B."/>
            <person name="Grigoriev I.V."/>
            <person name="Hibbett D."/>
            <person name="Nagy L.G."/>
            <person name="Martin F.M."/>
        </authorList>
    </citation>
    <scope>NUCLEOTIDE SEQUENCE</scope>
    <source>
        <strain evidence="1">P2</strain>
    </source>
</reference>